<evidence type="ECO:0000313" key="2">
    <source>
        <dbReference type="Proteomes" id="UP000264310"/>
    </source>
</evidence>
<dbReference type="GO" id="GO:0009360">
    <property type="term" value="C:DNA polymerase III complex"/>
    <property type="evidence" value="ECO:0007669"/>
    <property type="project" value="TreeGrafter"/>
</dbReference>
<name>A0A371XAH8_9HYPH</name>
<gene>
    <name evidence="1" type="ORF">DYI37_01885</name>
</gene>
<dbReference type="GO" id="GO:0008408">
    <property type="term" value="F:3'-5' exonuclease activity"/>
    <property type="evidence" value="ECO:0007669"/>
    <property type="project" value="InterPro"/>
</dbReference>
<sequence length="351" mass="38560">MEISTTAEHDDLDGVAPPKARMTLVGQDAAFDAFESSRETGRLHHAWLLQGPRGVGKASAAFAFSRLLLGAKAERSGDGIAFDGQDPVCRQIATDAHPGLIHITRAAQDKGTGFRGQITVDEVRRLARFFHATGNRNSYRIAIIDPADDMNRNAANALLKLLEEPPSRTVFFIVNHAPGRLLPTIRSRCRFLRFESLQPHDLLTAMRNAKPNAVPEDATLLVEKAEGSVRRALQIAEYGGVEILNTLIPLLSADRPEWNAMGSIADQLSMRGREASYDLAIEAITSSIAKASENAVGEGAFAKAAELSLLWQNEKSRIVEAMAYNLDRKQVLLTLYDHFYQTGAQDYIRPN</sequence>
<keyword evidence="1" id="KW-0548">Nucleotidyltransferase</keyword>
<dbReference type="Pfam" id="PF13177">
    <property type="entry name" value="DNA_pol3_delta2"/>
    <property type="match status" value="1"/>
</dbReference>
<evidence type="ECO:0000313" key="1">
    <source>
        <dbReference type="EMBL" id="RFC66235.1"/>
    </source>
</evidence>
<dbReference type="NCBIfam" id="TIGR00678">
    <property type="entry name" value="holB"/>
    <property type="match status" value="1"/>
</dbReference>
<dbReference type="InterPro" id="IPR004622">
    <property type="entry name" value="DNA_pol_HolB"/>
</dbReference>
<keyword evidence="1" id="KW-0808">Transferase</keyword>
<organism evidence="1 2">
    <name type="scientific">Fulvimarina endophytica</name>
    <dbReference type="NCBI Taxonomy" id="2293836"/>
    <lineage>
        <taxon>Bacteria</taxon>
        <taxon>Pseudomonadati</taxon>
        <taxon>Pseudomonadota</taxon>
        <taxon>Alphaproteobacteria</taxon>
        <taxon>Hyphomicrobiales</taxon>
        <taxon>Aurantimonadaceae</taxon>
        <taxon>Fulvimarina</taxon>
    </lineage>
</organism>
<dbReference type="InterPro" id="IPR050238">
    <property type="entry name" value="DNA_Rep/Repair_Clamp_Loader"/>
</dbReference>
<dbReference type="PANTHER" id="PTHR11669">
    <property type="entry name" value="REPLICATION FACTOR C / DNA POLYMERASE III GAMMA-TAU SUBUNIT"/>
    <property type="match status" value="1"/>
</dbReference>
<dbReference type="RefSeq" id="WP_116681486.1">
    <property type="nucleotide sequence ID" value="NZ_QURL01000001.1"/>
</dbReference>
<dbReference type="AlphaFoldDB" id="A0A371XAH8"/>
<accession>A0A371XAH8</accession>
<dbReference type="Proteomes" id="UP000264310">
    <property type="component" value="Unassembled WGS sequence"/>
</dbReference>
<dbReference type="EC" id="2.7.7.7" evidence="1"/>
<keyword evidence="2" id="KW-1185">Reference proteome</keyword>
<dbReference type="GO" id="GO:0003887">
    <property type="term" value="F:DNA-directed DNA polymerase activity"/>
    <property type="evidence" value="ECO:0007669"/>
    <property type="project" value="UniProtKB-EC"/>
</dbReference>
<dbReference type="NCBIfam" id="NF006586">
    <property type="entry name" value="PRK09112.1"/>
    <property type="match status" value="1"/>
</dbReference>
<dbReference type="NCBIfam" id="NF005677">
    <property type="entry name" value="PRK07471.1"/>
    <property type="match status" value="1"/>
</dbReference>
<reference evidence="1 2" key="1">
    <citation type="submission" date="2018-08" db="EMBL/GenBank/DDBJ databases">
        <title>Fulvimarina sp. 85, whole genome shotgun sequence.</title>
        <authorList>
            <person name="Tuo L."/>
        </authorList>
    </citation>
    <scope>NUCLEOTIDE SEQUENCE [LARGE SCALE GENOMIC DNA]</scope>
    <source>
        <strain evidence="1 2">85</strain>
    </source>
</reference>
<dbReference type="SUPFAM" id="SSF52540">
    <property type="entry name" value="P-loop containing nucleoside triphosphate hydrolases"/>
    <property type="match status" value="1"/>
</dbReference>
<proteinExistence type="predicted"/>
<comment type="caution">
    <text evidence="1">The sequence shown here is derived from an EMBL/GenBank/DDBJ whole genome shotgun (WGS) entry which is preliminary data.</text>
</comment>
<dbReference type="OrthoDB" id="9811073at2"/>
<dbReference type="EMBL" id="QURL01000001">
    <property type="protein sequence ID" value="RFC66235.1"/>
    <property type="molecule type" value="Genomic_DNA"/>
</dbReference>
<dbReference type="Gene3D" id="3.40.50.300">
    <property type="entry name" value="P-loop containing nucleotide triphosphate hydrolases"/>
    <property type="match status" value="1"/>
</dbReference>
<protein>
    <submittedName>
        <fullName evidence="1">DNA polymerase III subunit delta</fullName>
        <ecNumber evidence="1">2.7.7.7</ecNumber>
    </submittedName>
</protein>
<dbReference type="PANTHER" id="PTHR11669:SF8">
    <property type="entry name" value="DNA POLYMERASE III SUBUNIT DELTA"/>
    <property type="match status" value="1"/>
</dbReference>
<dbReference type="InterPro" id="IPR027417">
    <property type="entry name" value="P-loop_NTPase"/>
</dbReference>
<dbReference type="GO" id="GO:0006261">
    <property type="term" value="P:DNA-templated DNA replication"/>
    <property type="evidence" value="ECO:0007669"/>
    <property type="project" value="TreeGrafter"/>
</dbReference>